<protein>
    <recommendedName>
        <fullName evidence="1">F-box domain-containing protein</fullName>
    </recommendedName>
</protein>
<evidence type="ECO:0000313" key="3">
    <source>
        <dbReference type="Proteomes" id="UP000826656"/>
    </source>
</evidence>
<dbReference type="Pfam" id="PF00646">
    <property type="entry name" value="F-box"/>
    <property type="match status" value="1"/>
</dbReference>
<organism evidence="2 3">
    <name type="scientific">Solanum tuberosum</name>
    <name type="common">Potato</name>
    <dbReference type="NCBI Taxonomy" id="4113"/>
    <lineage>
        <taxon>Eukaryota</taxon>
        <taxon>Viridiplantae</taxon>
        <taxon>Streptophyta</taxon>
        <taxon>Embryophyta</taxon>
        <taxon>Tracheophyta</taxon>
        <taxon>Spermatophyta</taxon>
        <taxon>Magnoliopsida</taxon>
        <taxon>eudicotyledons</taxon>
        <taxon>Gunneridae</taxon>
        <taxon>Pentapetalae</taxon>
        <taxon>asterids</taxon>
        <taxon>lamiids</taxon>
        <taxon>Solanales</taxon>
        <taxon>Solanaceae</taxon>
        <taxon>Solanoideae</taxon>
        <taxon>Solaneae</taxon>
        <taxon>Solanum</taxon>
    </lineage>
</organism>
<dbReference type="Gene3D" id="1.20.1280.50">
    <property type="match status" value="1"/>
</dbReference>
<dbReference type="PANTHER" id="PTHR31672:SF13">
    <property type="entry name" value="F-BOX PROTEIN CPR30-LIKE"/>
    <property type="match status" value="1"/>
</dbReference>
<reference evidence="2 3" key="1">
    <citation type="journal article" date="2021" name="bioRxiv">
        <title>Chromosome-scale and haplotype-resolved genome assembly of a tetraploid potato cultivar.</title>
        <authorList>
            <person name="Sun H."/>
            <person name="Jiao W.-B."/>
            <person name="Krause K."/>
            <person name="Campoy J.A."/>
            <person name="Goel M."/>
            <person name="Folz-Donahue K."/>
            <person name="Kukat C."/>
            <person name="Huettel B."/>
            <person name="Schneeberger K."/>
        </authorList>
    </citation>
    <scope>NUCLEOTIDE SEQUENCE [LARGE SCALE GENOMIC DNA]</scope>
    <source>
        <strain evidence="2">SolTubOtavaFocal</strain>
        <tissue evidence="2">Leaves</tissue>
    </source>
</reference>
<gene>
    <name evidence="2" type="ORF">KY290_013752</name>
</gene>
<dbReference type="NCBIfam" id="TIGR01640">
    <property type="entry name" value="F_box_assoc_1"/>
    <property type="match status" value="1"/>
</dbReference>
<evidence type="ECO:0000313" key="2">
    <source>
        <dbReference type="EMBL" id="KAH0769771.1"/>
    </source>
</evidence>
<evidence type="ECO:0000259" key="1">
    <source>
        <dbReference type="PROSITE" id="PS50181"/>
    </source>
</evidence>
<feature type="domain" description="F-box" evidence="1">
    <location>
        <begin position="4"/>
        <end position="50"/>
    </location>
</feature>
<dbReference type="InterPro" id="IPR036047">
    <property type="entry name" value="F-box-like_dom_sf"/>
</dbReference>
<comment type="caution">
    <text evidence="2">The sequence shown here is derived from an EMBL/GenBank/DDBJ whole genome shotgun (WGS) entry which is preliminary data.</text>
</comment>
<dbReference type="InterPro" id="IPR017451">
    <property type="entry name" value="F-box-assoc_interact_dom"/>
</dbReference>
<proteinExistence type="predicted"/>
<dbReference type="PROSITE" id="PS50181">
    <property type="entry name" value="FBOX"/>
    <property type="match status" value="1"/>
</dbReference>
<accession>A0ABQ7VNW2</accession>
<dbReference type="Proteomes" id="UP000826656">
    <property type="component" value="Unassembled WGS sequence"/>
</dbReference>
<dbReference type="InterPro" id="IPR050796">
    <property type="entry name" value="SCF_F-box_component"/>
</dbReference>
<dbReference type="SMART" id="SM00256">
    <property type="entry name" value="FBOX"/>
    <property type="match status" value="1"/>
</dbReference>
<sequence length="385" mass="44116">MNGRSKIPNLPEDIVNCILLELPVKSLSRFKSCCKSWRCSIDDADFIKFHLHKSSVDTSRQKFVFLNVNPQGETRQYKIVSTEASISGDSKFVYLDEPNIPGFCSNYKYIEVLSCSGLVFMMAYDPGYNMTLWNPAVGKYYKLIPNSLLSQKYFNPFSTSPVFGFAYDFVAEDYKVLCVHLYLKNDSLRHPRYFVEVYSVKNQCWRTIHNIFPGPSDPLPPHIYHDQVSLNGVIHRIAYNWTIHMIISFHLADEKFIVTPVPSTCGIKPTLYALGDRVCVLATVGEEILIWSPEKDSKTVWNCINKFPTLVSLIGKPSHSLSFAGNFMCVKDNGNILWRKLEGPFIEYDVRKNEYTEFKVTQVGDFIAKKALYVESLVSLKIPWD</sequence>
<name>A0ABQ7VNW2_SOLTU</name>
<dbReference type="EMBL" id="JAIVGD010000011">
    <property type="protein sequence ID" value="KAH0769771.1"/>
    <property type="molecule type" value="Genomic_DNA"/>
</dbReference>
<dbReference type="PANTHER" id="PTHR31672">
    <property type="entry name" value="BNACNNG10540D PROTEIN"/>
    <property type="match status" value="1"/>
</dbReference>
<dbReference type="InterPro" id="IPR001810">
    <property type="entry name" value="F-box_dom"/>
</dbReference>
<keyword evidence="3" id="KW-1185">Reference proteome</keyword>
<dbReference type="Pfam" id="PF07734">
    <property type="entry name" value="FBA_1"/>
    <property type="match status" value="1"/>
</dbReference>
<dbReference type="InterPro" id="IPR006527">
    <property type="entry name" value="F-box-assoc_dom_typ1"/>
</dbReference>
<dbReference type="SUPFAM" id="SSF81383">
    <property type="entry name" value="F-box domain"/>
    <property type="match status" value="1"/>
</dbReference>